<evidence type="ECO:0000256" key="1">
    <source>
        <dbReference type="ARBA" id="ARBA00007749"/>
    </source>
</evidence>
<proteinExistence type="inferred from homology"/>
<sequence length="280" mass="31181">MKIHHLNCGSVRTIDPTYDGPPSAPAVNHCLLVETDRDGLVLVETGLGLGDIRDPDGSLGADWVEMAAPVLDEEETAVRQVARLGFEPSDVRHILVTHLDVDHCGGLPDFPGARVHVLADELAAALAEAPSRRYRPAHWAHDPHWVTYDTDAATRAETAEDWFGFTALRPRGLPPEFRLVPLGGHTAGHTGVAVHRGDRWLLHCGDAYYYHREMEEAKEPHPLLDLVQTGAEVHRDLRIGTQARLRELVREHAEEVELFSAHDPWEFARLTRPQAPGLRR</sequence>
<evidence type="ECO:0000259" key="5">
    <source>
        <dbReference type="SMART" id="SM00849"/>
    </source>
</evidence>
<dbReference type="Pfam" id="PF00753">
    <property type="entry name" value="Lactamase_B"/>
    <property type="match status" value="1"/>
</dbReference>
<dbReference type="Gene3D" id="3.60.15.10">
    <property type="entry name" value="Ribonuclease Z/Hydroxyacylglutathione hydrolase-like"/>
    <property type="match status" value="1"/>
</dbReference>
<feature type="domain" description="Metallo-beta-lactamase" evidence="5">
    <location>
        <begin position="27"/>
        <end position="262"/>
    </location>
</feature>
<evidence type="ECO:0000256" key="4">
    <source>
        <dbReference type="ARBA" id="ARBA00022833"/>
    </source>
</evidence>
<evidence type="ECO:0000256" key="3">
    <source>
        <dbReference type="ARBA" id="ARBA00022801"/>
    </source>
</evidence>
<keyword evidence="2" id="KW-0479">Metal-binding</keyword>
<dbReference type="SUPFAM" id="SSF56281">
    <property type="entry name" value="Metallo-hydrolase/oxidoreductase"/>
    <property type="match status" value="1"/>
</dbReference>
<comment type="caution">
    <text evidence="6">The sequence shown here is derived from an EMBL/GenBank/DDBJ whole genome shotgun (WGS) entry which is preliminary data.</text>
</comment>
<keyword evidence="4" id="KW-0862">Zinc</keyword>
<gene>
    <name evidence="6" type="ORF">GCM10009601_38010</name>
</gene>
<dbReference type="PANTHER" id="PTHR42978:SF3">
    <property type="entry name" value="BLR3078 PROTEIN"/>
    <property type="match status" value="1"/>
</dbReference>
<dbReference type="SMART" id="SM00849">
    <property type="entry name" value="Lactamase_B"/>
    <property type="match status" value="1"/>
</dbReference>
<dbReference type="RefSeq" id="WP_344014299.1">
    <property type="nucleotide sequence ID" value="NZ_BAAAIZ010000053.1"/>
</dbReference>
<protein>
    <submittedName>
        <fullName evidence="6">MBL fold metallo-hydrolase</fullName>
    </submittedName>
</protein>
<evidence type="ECO:0000256" key="2">
    <source>
        <dbReference type="ARBA" id="ARBA00022723"/>
    </source>
</evidence>
<name>A0ABN1Z192_9ACTN</name>
<dbReference type="Proteomes" id="UP001500973">
    <property type="component" value="Unassembled WGS sequence"/>
</dbReference>
<dbReference type="InterPro" id="IPR051013">
    <property type="entry name" value="MBL_superfamily_lactonases"/>
</dbReference>
<reference evidence="6 7" key="1">
    <citation type="journal article" date="2019" name="Int. J. Syst. Evol. Microbiol.">
        <title>The Global Catalogue of Microorganisms (GCM) 10K type strain sequencing project: providing services to taxonomists for standard genome sequencing and annotation.</title>
        <authorList>
            <consortium name="The Broad Institute Genomics Platform"/>
            <consortium name="The Broad Institute Genome Sequencing Center for Infectious Disease"/>
            <person name="Wu L."/>
            <person name="Ma J."/>
        </authorList>
    </citation>
    <scope>NUCLEOTIDE SEQUENCE [LARGE SCALE GENOMIC DNA]</scope>
    <source>
        <strain evidence="6 7">JCM 11756</strain>
    </source>
</reference>
<keyword evidence="7" id="KW-1185">Reference proteome</keyword>
<evidence type="ECO:0000313" key="7">
    <source>
        <dbReference type="Proteomes" id="UP001500973"/>
    </source>
</evidence>
<comment type="similarity">
    <text evidence="1">Belongs to the metallo-beta-lactamase superfamily.</text>
</comment>
<keyword evidence="3" id="KW-0378">Hydrolase</keyword>
<organism evidence="6 7">
    <name type="scientific">Streptomyces thermospinosisporus</name>
    <dbReference type="NCBI Taxonomy" id="161482"/>
    <lineage>
        <taxon>Bacteria</taxon>
        <taxon>Bacillati</taxon>
        <taxon>Actinomycetota</taxon>
        <taxon>Actinomycetes</taxon>
        <taxon>Kitasatosporales</taxon>
        <taxon>Streptomycetaceae</taxon>
        <taxon>Streptomyces</taxon>
    </lineage>
</organism>
<evidence type="ECO:0000313" key="6">
    <source>
        <dbReference type="EMBL" id="GAA1427194.1"/>
    </source>
</evidence>
<accession>A0ABN1Z192</accession>
<dbReference type="PANTHER" id="PTHR42978">
    <property type="entry name" value="QUORUM-QUENCHING LACTONASE YTNP-RELATED-RELATED"/>
    <property type="match status" value="1"/>
</dbReference>
<dbReference type="EMBL" id="BAAAIZ010000053">
    <property type="protein sequence ID" value="GAA1427194.1"/>
    <property type="molecule type" value="Genomic_DNA"/>
</dbReference>
<dbReference type="InterPro" id="IPR001279">
    <property type="entry name" value="Metallo-B-lactamas"/>
</dbReference>
<dbReference type="InterPro" id="IPR036866">
    <property type="entry name" value="RibonucZ/Hydroxyglut_hydro"/>
</dbReference>
<dbReference type="CDD" id="cd07742">
    <property type="entry name" value="metallo-hydrolase-like_MBL-fold"/>
    <property type="match status" value="1"/>
</dbReference>